<dbReference type="Pfam" id="PF03466">
    <property type="entry name" value="LysR_substrate"/>
    <property type="match status" value="1"/>
</dbReference>
<dbReference type="GO" id="GO:0003700">
    <property type="term" value="F:DNA-binding transcription factor activity"/>
    <property type="evidence" value="ECO:0007669"/>
    <property type="project" value="InterPro"/>
</dbReference>
<dbReference type="InterPro" id="IPR005119">
    <property type="entry name" value="LysR_subst-bd"/>
</dbReference>
<evidence type="ECO:0000256" key="1">
    <source>
        <dbReference type="ARBA" id="ARBA00009437"/>
    </source>
</evidence>
<dbReference type="PANTHER" id="PTHR30126:SF98">
    <property type="entry name" value="HTH-TYPE TRANSCRIPTIONAL ACTIVATOR BAUR"/>
    <property type="match status" value="1"/>
</dbReference>
<dbReference type="Gene3D" id="1.10.10.10">
    <property type="entry name" value="Winged helix-like DNA-binding domain superfamily/Winged helix DNA-binding domain"/>
    <property type="match status" value="1"/>
</dbReference>
<dbReference type="PANTHER" id="PTHR30126">
    <property type="entry name" value="HTH-TYPE TRANSCRIPTIONAL REGULATOR"/>
    <property type="match status" value="1"/>
</dbReference>
<feature type="domain" description="HTH lysR-type" evidence="5">
    <location>
        <begin position="15"/>
        <end position="72"/>
    </location>
</feature>
<dbReference type="SUPFAM" id="SSF53850">
    <property type="entry name" value="Periplasmic binding protein-like II"/>
    <property type="match status" value="1"/>
</dbReference>
<dbReference type="InterPro" id="IPR036388">
    <property type="entry name" value="WH-like_DNA-bd_sf"/>
</dbReference>
<dbReference type="Gene3D" id="3.40.190.290">
    <property type="match status" value="1"/>
</dbReference>
<comment type="similarity">
    <text evidence="1">Belongs to the LysR transcriptional regulatory family.</text>
</comment>
<dbReference type="PROSITE" id="PS50931">
    <property type="entry name" value="HTH_LYSR"/>
    <property type="match status" value="1"/>
</dbReference>
<dbReference type="EMBL" id="CACVAT010000412">
    <property type="protein sequence ID" value="CAA6825591.1"/>
    <property type="molecule type" value="Genomic_DNA"/>
</dbReference>
<dbReference type="Pfam" id="PF00126">
    <property type="entry name" value="HTH_1"/>
    <property type="match status" value="1"/>
</dbReference>
<evidence type="ECO:0000313" key="6">
    <source>
        <dbReference type="EMBL" id="CAA6825591.1"/>
    </source>
</evidence>
<dbReference type="AlphaFoldDB" id="A0A6S6TS64"/>
<keyword evidence="4" id="KW-0804">Transcription</keyword>
<sequence length="320" mass="35867">MGKRKTAIAGQLTDLDLRLLRVFKTVAEAGGITAAETELNLANSTLSNYIADLEKRLDMRLCERGRTGFSLTHHGQEVYAATLELLGAVDQFKQQVNTSHGKILGDLHLGCAEHMMGVHSEFIVSCLREYTERAPDVQLKISTMVADAVITSVLEGQVHIGITVFGEDKHPRLQTLRLHDEELSLYCGNEHPLFDRQDQAINTDELGQYKYVASPCFLPGNELYPFMRQWDSSTQAFHQEARAQLILTGKYLGFLPPQLVETWGLQQRLRAIKPTLFNYNVTYYAFAKASTLKSLSVSQFMDVLRQLVPEASHTKIPTPG</sequence>
<protein>
    <submittedName>
        <fullName evidence="6">LysR family transcriptional regulator</fullName>
    </submittedName>
</protein>
<dbReference type="SUPFAM" id="SSF46785">
    <property type="entry name" value="Winged helix' DNA-binding domain"/>
    <property type="match status" value="1"/>
</dbReference>
<evidence type="ECO:0000256" key="3">
    <source>
        <dbReference type="ARBA" id="ARBA00023125"/>
    </source>
</evidence>
<evidence type="ECO:0000256" key="4">
    <source>
        <dbReference type="ARBA" id="ARBA00023163"/>
    </source>
</evidence>
<name>A0A6S6TS64_9GAMM</name>
<keyword evidence="3" id="KW-0238">DNA-binding</keyword>
<keyword evidence="2" id="KW-0805">Transcription regulation</keyword>
<evidence type="ECO:0000259" key="5">
    <source>
        <dbReference type="PROSITE" id="PS50931"/>
    </source>
</evidence>
<dbReference type="CDD" id="cd05466">
    <property type="entry name" value="PBP2_LTTR_substrate"/>
    <property type="match status" value="1"/>
</dbReference>
<organism evidence="6">
    <name type="scientific">uncultured Thiotrichaceae bacterium</name>
    <dbReference type="NCBI Taxonomy" id="298394"/>
    <lineage>
        <taxon>Bacteria</taxon>
        <taxon>Pseudomonadati</taxon>
        <taxon>Pseudomonadota</taxon>
        <taxon>Gammaproteobacteria</taxon>
        <taxon>Thiotrichales</taxon>
        <taxon>Thiotrichaceae</taxon>
        <taxon>environmental samples</taxon>
    </lineage>
</organism>
<dbReference type="InterPro" id="IPR036390">
    <property type="entry name" value="WH_DNA-bd_sf"/>
</dbReference>
<evidence type="ECO:0000256" key="2">
    <source>
        <dbReference type="ARBA" id="ARBA00023015"/>
    </source>
</evidence>
<accession>A0A6S6TS64</accession>
<dbReference type="InterPro" id="IPR000847">
    <property type="entry name" value="LysR_HTH_N"/>
</dbReference>
<gene>
    <name evidence="6" type="ORF">HELGO_WM45308</name>
</gene>
<reference evidence="6" key="1">
    <citation type="submission" date="2020-01" db="EMBL/GenBank/DDBJ databases">
        <authorList>
            <person name="Meier V. D."/>
            <person name="Meier V D."/>
        </authorList>
    </citation>
    <scope>NUCLEOTIDE SEQUENCE</scope>
    <source>
        <strain evidence="6">HLG_WM_MAG_09</strain>
    </source>
</reference>
<proteinExistence type="inferred from homology"/>
<dbReference type="GO" id="GO:0000976">
    <property type="term" value="F:transcription cis-regulatory region binding"/>
    <property type="evidence" value="ECO:0007669"/>
    <property type="project" value="TreeGrafter"/>
</dbReference>